<evidence type="ECO:0008006" key="4">
    <source>
        <dbReference type="Google" id="ProtNLM"/>
    </source>
</evidence>
<sequence>MAIPRLIVHEQLQSLGWPGLAAALLMVLVLLYVAVGLVPGWQTLENVRQRSLAADDYLVRIEQGSVSAPVIPQRQLDEFHRQLPAQPEATVAIDRIYALAAAQKITLARGEYALGVDPKTHLARYQILLPVRGSYPQLRRFLHELLGQLPALVLEDVDLQRKRIADSELSGRLRMTLYLSRSK</sequence>
<gene>
    <name evidence="2" type="ORF">PS691_05505</name>
</gene>
<dbReference type="Pfam" id="PF10741">
    <property type="entry name" value="T2SSM_b"/>
    <property type="match status" value="1"/>
</dbReference>
<proteinExistence type="predicted"/>
<dbReference type="AlphaFoldDB" id="A0A5E7FG89"/>
<feature type="transmembrane region" description="Helical" evidence="1">
    <location>
        <begin position="20"/>
        <end position="41"/>
    </location>
</feature>
<accession>A0A5E7FG89</accession>
<name>A0A5E7FG89_PSEFL</name>
<dbReference type="Proteomes" id="UP000337909">
    <property type="component" value="Unassembled WGS sequence"/>
</dbReference>
<dbReference type="RefSeq" id="WP_150645290.1">
    <property type="nucleotide sequence ID" value="NZ_CABVHQ010000098.1"/>
</dbReference>
<evidence type="ECO:0000256" key="1">
    <source>
        <dbReference type="SAM" id="Phobius"/>
    </source>
</evidence>
<evidence type="ECO:0000313" key="2">
    <source>
        <dbReference type="EMBL" id="VVO38345.1"/>
    </source>
</evidence>
<protein>
    <recommendedName>
        <fullName evidence="4">Pilus assembly protein PilO</fullName>
    </recommendedName>
</protein>
<dbReference type="EMBL" id="CABVHQ010000098">
    <property type="protein sequence ID" value="VVO38345.1"/>
    <property type="molecule type" value="Genomic_DNA"/>
</dbReference>
<keyword evidence="1" id="KW-0472">Membrane</keyword>
<keyword evidence="1" id="KW-1133">Transmembrane helix</keyword>
<evidence type="ECO:0000313" key="3">
    <source>
        <dbReference type="Proteomes" id="UP000337909"/>
    </source>
</evidence>
<dbReference type="Gene3D" id="3.30.70.60">
    <property type="match status" value="1"/>
</dbReference>
<dbReference type="InterPro" id="IPR014717">
    <property type="entry name" value="Transl_elong_EF1B/ribsomal_bS6"/>
</dbReference>
<dbReference type="OrthoDB" id="9096701at2"/>
<dbReference type="InterPro" id="IPR034756">
    <property type="entry name" value="T2SSM_b"/>
</dbReference>
<reference evidence="2 3" key="1">
    <citation type="submission" date="2019-09" db="EMBL/GenBank/DDBJ databases">
        <authorList>
            <person name="Chandra G."/>
            <person name="Truman W A."/>
        </authorList>
    </citation>
    <scope>NUCLEOTIDE SEQUENCE [LARGE SCALE GENOMIC DNA]</scope>
    <source>
        <strain evidence="2">PS691</strain>
    </source>
</reference>
<keyword evidence="1" id="KW-0812">Transmembrane</keyword>
<organism evidence="2 3">
    <name type="scientific">Pseudomonas fluorescens</name>
    <dbReference type="NCBI Taxonomy" id="294"/>
    <lineage>
        <taxon>Bacteria</taxon>
        <taxon>Pseudomonadati</taxon>
        <taxon>Pseudomonadota</taxon>
        <taxon>Gammaproteobacteria</taxon>
        <taxon>Pseudomonadales</taxon>
        <taxon>Pseudomonadaceae</taxon>
        <taxon>Pseudomonas</taxon>
    </lineage>
</organism>